<organism evidence="2 3">
    <name type="scientific">Staurois parvus</name>
    <dbReference type="NCBI Taxonomy" id="386267"/>
    <lineage>
        <taxon>Eukaryota</taxon>
        <taxon>Metazoa</taxon>
        <taxon>Chordata</taxon>
        <taxon>Craniata</taxon>
        <taxon>Vertebrata</taxon>
        <taxon>Euteleostomi</taxon>
        <taxon>Amphibia</taxon>
        <taxon>Batrachia</taxon>
        <taxon>Anura</taxon>
        <taxon>Neobatrachia</taxon>
        <taxon>Ranoidea</taxon>
        <taxon>Ranidae</taxon>
        <taxon>Staurois</taxon>
    </lineage>
</organism>
<proteinExistence type="predicted"/>
<feature type="region of interest" description="Disordered" evidence="1">
    <location>
        <begin position="1"/>
        <end position="35"/>
    </location>
</feature>
<evidence type="ECO:0000313" key="3">
    <source>
        <dbReference type="Proteomes" id="UP001162483"/>
    </source>
</evidence>
<dbReference type="Proteomes" id="UP001162483">
    <property type="component" value="Unassembled WGS sequence"/>
</dbReference>
<gene>
    <name evidence="2" type="ORF">SPARVUS_LOCUS1489960</name>
</gene>
<dbReference type="EMBL" id="CATNWA010001003">
    <property type="protein sequence ID" value="CAI9538835.1"/>
    <property type="molecule type" value="Genomic_DNA"/>
</dbReference>
<protein>
    <submittedName>
        <fullName evidence="2">Uncharacterized protein</fullName>
    </submittedName>
</protein>
<accession>A0ABN9AVF9</accession>
<reference evidence="2" key="1">
    <citation type="submission" date="2023-05" db="EMBL/GenBank/DDBJ databases">
        <authorList>
            <person name="Stuckert A."/>
        </authorList>
    </citation>
    <scope>NUCLEOTIDE SEQUENCE</scope>
</reference>
<name>A0ABN9AVF9_9NEOB</name>
<evidence type="ECO:0000256" key="1">
    <source>
        <dbReference type="SAM" id="MobiDB-lite"/>
    </source>
</evidence>
<evidence type="ECO:0000313" key="2">
    <source>
        <dbReference type="EMBL" id="CAI9538835.1"/>
    </source>
</evidence>
<sequence length="58" mass="6298">MTGSGTERNVIISPSNIMSGKTARTSVSPTMHHSPISIPRKSWSFFNDLKARPITGLV</sequence>
<keyword evidence="3" id="KW-1185">Reference proteome</keyword>
<feature type="compositionally biased region" description="Polar residues" evidence="1">
    <location>
        <begin position="1"/>
        <end position="31"/>
    </location>
</feature>
<comment type="caution">
    <text evidence="2">The sequence shown here is derived from an EMBL/GenBank/DDBJ whole genome shotgun (WGS) entry which is preliminary data.</text>
</comment>